<evidence type="ECO:0000313" key="10">
    <source>
        <dbReference type="EMBL" id="KAI2662210.1"/>
    </source>
</evidence>
<dbReference type="Gene3D" id="1.25.10.10">
    <property type="entry name" value="Leucine-rich Repeat Variant"/>
    <property type="match status" value="1"/>
</dbReference>
<dbReference type="SUPFAM" id="SSF48371">
    <property type="entry name" value="ARM repeat"/>
    <property type="match status" value="1"/>
</dbReference>
<accession>A0ABQ8MH40</accession>
<evidence type="ECO:0000256" key="4">
    <source>
        <dbReference type="ARBA" id="ARBA00022448"/>
    </source>
</evidence>
<organism evidence="10 11">
    <name type="scientific">Labeo rohita</name>
    <name type="common">Indian major carp</name>
    <name type="synonym">Cyprinus rohita</name>
    <dbReference type="NCBI Taxonomy" id="84645"/>
    <lineage>
        <taxon>Eukaryota</taxon>
        <taxon>Metazoa</taxon>
        <taxon>Chordata</taxon>
        <taxon>Craniata</taxon>
        <taxon>Vertebrata</taxon>
        <taxon>Euteleostomi</taxon>
        <taxon>Actinopterygii</taxon>
        <taxon>Neopterygii</taxon>
        <taxon>Teleostei</taxon>
        <taxon>Ostariophysi</taxon>
        <taxon>Cypriniformes</taxon>
        <taxon>Cyprinidae</taxon>
        <taxon>Labeoninae</taxon>
        <taxon>Labeonini</taxon>
        <taxon>Labeo</taxon>
    </lineage>
</organism>
<evidence type="ECO:0000313" key="11">
    <source>
        <dbReference type="Proteomes" id="UP000830375"/>
    </source>
</evidence>
<evidence type="ECO:0000256" key="2">
    <source>
        <dbReference type="ARBA" id="ARBA00004496"/>
    </source>
</evidence>
<dbReference type="InterPro" id="IPR011989">
    <property type="entry name" value="ARM-like"/>
</dbReference>
<keyword evidence="4" id="KW-0813">Transport</keyword>
<proteinExistence type="inferred from homology"/>
<comment type="subcellular location">
    <subcellularLocation>
        <location evidence="2">Cytoplasm</location>
    </subcellularLocation>
    <subcellularLocation>
        <location evidence="1">Nucleus</location>
    </subcellularLocation>
</comment>
<dbReference type="Pfam" id="PF25758">
    <property type="entry name" value="TPR_IPO11"/>
    <property type="match status" value="1"/>
</dbReference>
<dbReference type="InterPro" id="IPR058669">
    <property type="entry name" value="TPR_IPO7/11-like"/>
</dbReference>
<evidence type="ECO:0000256" key="5">
    <source>
        <dbReference type="ARBA" id="ARBA00022490"/>
    </source>
</evidence>
<feature type="compositionally biased region" description="Acidic residues" evidence="8">
    <location>
        <begin position="977"/>
        <end position="993"/>
    </location>
</feature>
<feature type="region of interest" description="Disordered" evidence="8">
    <location>
        <begin position="931"/>
        <end position="960"/>
    </location>
</feature>
<evidence type="ECO:0000256" key="1">
    <source>
        <dbReference type="ARBA" id="ARBA00004123"/>
    </source>
</evidence>
<evidence type="ECO:0000256" key="6">
    <source>
        <dbReference type="ARBA" id="ARBA00022927"/>
    </source>
</evidence>
<keyword evidence="5" id="KW-0963">Cytoplasm</keyword>
<keyword evidence="7" id="KW-0539">Nucleus</keyword>
<dbReference type="Pfam" id="PF08506">
    <property type="entry name" value="Cse1"/>
    <property type="match status" value="1"/>
</dbReference>
<evidence type="ECO:0000256" key="7">
    <source>
        <dbReference type="ARBA" id="ARBA00023242"/>
    </source>
</evidence>
<keyword evidence="6" id="KW-0653">Protein transport</keyword>
<feature type="region of interest" description="Disordered" evidence="8">
    <location>
        <begin position="974"/>
        <end position="1000"/>
    </location>
</feature>
<dbReference type="InterPro" id="IPR013713">
    <property type="entry name" value="XPO2_central"/>
</dbReference>
<feature type="domain" description="Importin N-terminal" evidence="9">
    <location>
        <begin position="85"/>
        <end position="164"/>
    </location>
</feature>
<reference evidence="10 11" key="1">
    <citation type="submission" date="2022-01" db="EMBL/GenBank/DDBJ databases">
        <title>A high-quality chromosome-level genome assembly of rohu carp, Labeo rohita.</title>
        <authorList>
            <person name="Arick M.A. II"/>
            <person name="Hsu C.-Y."/>
            <person name="Magbanua Z."/>
            <person name="Pechanova O."/>
            <person name="Grover C."/>
            <person name="Miller E."/>
            <person name="Thrash A."/>
            <person name="Ezzel L."/>
            <person name="Alam S."/>
            <person name="Benzie J."/>
            <person name="Hamilton M."/>
            <person name="Karsi A."/>
            <person name="Lawrence M.L."/>
            <person name="Peterson D.G."/>
        </authorList>
    </citation>
    <scope>NUCLEOTIDE SEQUENCE [LARGE SCALE GENOMIC DNA]</scope>
    <source>
        <strain evidence="11">BAU-BD-2019</strain>
        <tissue evidence="10">Blood</tissue>
    </source>
</reference>
<evidence type="ECO:0000256" key="8">
    <source>
        <dbReference type="SAM" id="MobiDB-lite"/>
    </source>
</evidence>
<comment type="similarity">
    <text evidence="3">Belongs to the importin beta family.</text>
</comment>
<dbReference type="Proteomes" id="UP000830375">
    <property type="component" value="Unassembled WGS sequence"/>
</dbReference>
<name>A0ABQ8MH40_LABRO</name>
<dbReference type="PROSITE" id="PS50166">
    <property type="entry name" value="IMPORTIN_B_NT"/>
    <property type="match status" value="1"/>
</dbReference>
<feature type="compositionally biased region" description="Acidic residues" evidence="8">
    <location>
        <begin position="934"/>
        <end position="960"/>
    </location>
</feature>
<dbReference type="InterPro" id="IPR016024">
    <property type="entry name" value="ARM-type_fold"/>
</dbReference>
<dbReference type="EMBL" id="JACTAM010000007">
    <property type="protein sequence ID" value="KAI2662210.1"/>
    <property type="molecule type" value="Genomic_DNA"/>
</dbReference>
<comment type="caution">
    <text evidence="10">The sequence shown here is derived from an EMBL/GenBank/DDBJ whole genome shotgun (WGS) entry which is preliminary data.</text>
</comment>
<dbReference type="PANTHER" id="PTHR10997">
    <property type="entry name" value="IMPORTIN-7, 8, 11"/>
    <property type="match status" value="1"/>
</dbReference>
<gene>
    <name evidence="10" type="ORF">H4Q32_001006</name>
</gene>
<dbReference type="Pfam" id="PF03810">
    <property type="entry name" value="IBN_N"/>
    <property type="match status" value="1"/>
</dbReference>
<keyword evidence="11" id="KW-1185">Reference proteome</keyword>
<evidence type="ECO:0000259" key="9">
    <source>
        <dbReference type="PROSITE" id="PS50166"/>
    </source>
</evidence>
<dbReference type="PANTHER" id="PTHR10997:SF27">
    <property type="entry name" value="IMPORTIN-7"/>
    <property type="match status" value="1"/>
</dbReference>
<sequence>MRYFGPLVTLTQTQRQKLQLPTRPIGERKFTVEKLALIYPAHLDCSSFRAGSRRIERPYRDLVMDLNSLIEALRGTMDANLREAAERQLNEGHTQVNFVSTLLQVTMSDQLDLPVRQAGVIYLKNMVTQHWSEGDNANTEGPTSNIPEEDRQFIRDHIVEAIIQSPERIRVQLTTCIHHMIKHDYPARWTAIVDKIGFYLQSDNSGCWLGILLCLYQLVKNYEYKKPEERQPLVAAMQIFMPMLKDRFIQLLPDPSSDSVLVQKQIFKILYALFQYNLPLELINRQNLTEWMEILKTVVDRDVPPETLQVDEDERPELPWWKCKKWALHILARLFERYGSPGNTTKEYTEFAELFLKGYAVAAQQVLLKVLYQYKEKQYVAPRVLQQTLNYINQGIAHAVTWKNLKPHIQGIIQDVVFPLMCYTDSDEELWQEDPYEYIRMKFDVFEDFISPTTAAQTLLFTACNKRKEVLQKSMGFCYQILTDPACDPRKKDGALHMIGSLAEILLKRKIYKDQMEFMLQNHVFPLFRSELGYMRARACWVLHYFCEVKFKNDQNLQTALELTRLCLINDNEMPVKVEAAIALQVLISNQEKAKDYITPHIRPVMQALLHIVRETENDDLTNVIQKMICEYSEEAMTFNQVIQTGPDEEGGDDKAVTAMGILNTIDTLLSVVEDHKEITQQLEGICLQVIGTVLQQHVLEFYEEILSLAHSLTCQQVSPQMWQLLPLVYEVFQQDGFDYFTDMMPLLHNYITVDTDTLLSDTKYLEIIYSMCKKILSGDPGEDPECHAAKLLEVVILQCKGRGIDQVVPLFVTTALERLTREVKTSELRTMCLQVAIAALYYSPPLLLNTLENLRFPNNTEPITNHFISQWLKDIDCFLGLHDRKMCVLGLCALMDLDQRPQAVNQVAGQLLPAAILLFNGLKRAYACRAEHENEEDEDEEDGEEEEENAELGSDEDDIDDEGQEYLEMLAKQAGEDGDDEDWEEDDAEETALEGYTTSVDDEDNLVDEYQIFKAIIQNVQARDPAWYQALTQCLDEEQRKQLQDIATLADQRRAAHESKMIEKHGGYKFADPVVPSNFNFGGSAPGMN</sequence>
<dbReference type="SMART" id="SM00913">
    <property type="entry name" value="IBN_N"/>
    <property type="match status" value="1"/>
</dbReference>
<dbReference type="InterPro" id="IPR001494">
    <property type="entry name" value="Importin-beta_N"/>
</dbReference>
<protein>
    <submittedName>
        <fullName evidence="10">Importin-7</fullName>
    </submittedName>
</protein>
<evidence type="ECO:0000256" key="3">
    <source>
        <dbReference type="ARBA" id="ARBA00007991"/>
    </source>
</evidence>